<dbReference type="EMBL" id="CM042021">
    <property type="protein sequence ID" value="KAI3818511.1"/>
    <property type="molecule type" value="Genomic_DNA"/>
</dbReference>
<keyword evidence="2" id="KW-1185">Reference proteome</keyword>
<reference evidence="1 2" key="2">
    <citation type="journal article" date="2022" name="Mol. Ecol. Resour.">
        <title>The genomes of chicory, endive, great burdock and yacon provide insights into Asteraceae paleo-polyploidization history and plant inulin production.</title>
        <authorList>
            <person name="Fan W."/>
            <person name="Wang S."/>
            <person name="Wang H."/>
            <person name="Wang A."/>
            <person name="Jiang F."/>
            <person name="Liu H."/>
            <person name="Zhao H."/>
            <person name="Xu D."/>
            <person name="Zhang Y."/>
        </authorList>
    </citation>
    <scope>NUCLEOTIDE SEQUENCE [LARGE SCALE GENOMIC DNA]</scope>
    <source>
        <strain evidence="2">cv. Yunnan</strain>
        <tissue evidence="1">Leaves</tissue>
    </source>
</reference>
<name>A0ACB9JEB8_9ASTR</name>
<dbReference type="Proteomes" id="UP001056120">
    <property type="component" value="Linkage Group LG04"/>
</dbReference>
<comment type="caution">
    <text evidence="1">The sequence shown here is derived from an EMBL/GenBank/DDBJ whole genome shotgun (WGS) entry which is preliminary data.</text>
</comment>
<reference evidence="2" key="1">
    <citation type="journal article" date="2022" name="Mol. Ecol. Resour.">
        <title>The genomes of chicory, endive, great burdock and yacon provide insights into Asteraceae palaeo-polyploidization history and plant inulin production.</title>
        <authorList>
            <person name="Fan W."/>
            <person name="Wang S."/>
            <person name="Wang H."/>
            <person name="Wang A."/>
            <person name="Jiang F."/>
            <person name="Liu H."/>
            <person name="Zhao H."/>
            <person name="Xu D."/>
            <person name="Zhang Y."/>
        </authorList>
    </citation>
    <scope>NUCLEOTIDE SEQUENCE [LARGE SCALE GENOMIC DNA]</scope>
    <source>
        <strain evidence="2">cv. Yunnan</strain>
    </source>
</reference>
<sequence>MPGYYVEKRFLTSHFIIDVLTALPLPQLAVLVIIPNLDWPTSFSRENLLKFIIFSQYVPRVIQTCLFYQKVTKIYGFLIKKAWAGAAFNFFLYVLATYVVGALWYLFAIESVLRCWHIACKQYNCHSEYLYCGKGHVGDYGFLNTSCLVLERHEIKDSTNFDFGIFLDALQTRVLETRDLHQKILYCSLWGLQSLSSLGQGLSASTFYGEMLFAYFIILTGLVLYALLFGNIQNYLQSTSNQSLGMEEMKEKMRESEDFMSNMSFPDELRRGVRRHQQYNWNKSRGVELDLDSFARDLPVDIRKDINRHLCFPLLKKVPTFGQMDEHILHAICDSLKQVPYPENSYLVQEGAPADQMLFIRRGEVLNTITDTGRTSHLLAGDFCGEEIIPWVLNPERKQLPFSTISVKALTNVEAFTLAADDLLYVASQFRLFNNALATGSETSTLSIGASINVCRFSSKALRILRGKRQESQSKLEIIIQKPTQPDFDDDVARPKLGLMRPLDICL</sequence>
<evidence type="ECO:0000313" key="2">
    <source>
        <dbReference type="Proteomes" id="UP001056120"/>
    </source>
</evidence>
<protein>
    <submittedName>
        <fullName evidence="1">Uncharacterized protein</fullName>
    </submittedName>
</protein>
<organism evidence="1 2">
    <name type="scientific">Smallanthus sonchifolius</name>
    <dbReference type="NCBI Taxonomy" id="185202"/>
    <lineage>
        <taxon>Eukaryota</taxon>
        <taxon>Viridiplantae</taxon>
        <taxon>Streptophyta</taxon>
        <taxon>Embryophyta</taxon>
        <taxon>Tracheophyta</taxon>
        <taxon>Spermatophyta</taxon>
        <taxon>Magnoliopsida</taxon>
        <taxon>eudicotyledons</taxon>
        <taxon>Gunneridae</taxon>
        <taxon>Pentapetalae</taxon>
        <taxon>asterids</taxon>
        <taxon>campanulids</taxon>
        <taxon>Asterales</taxon>
        <taxon>Asteraceae</taxon>
        <taxon>Asteroideae</taxon>
        <taxon>Heliantheae alliance</taxon>
        <taxon>Millerieae</taxon>
        <taxon>Smallanthus</taxon>
    </lineage>
</organism>
<evidence type="ECO:0000313" key="1">
    <source>
        <dbReference type="EMBL" id="KAI3818511.1"/>
    </source>
</evidence>
<gene>
    <name evidence="1" type="ORF">L1987_12320</name>
</gene>
<proteinExistence type="predicted"/>
<accession>A0ACB9JEB8</accession>